<feature type="transmembrane region" description="Helical" evidence="9">
    <location>
        <begin position="272"/>
        <end position="290"/>
    </location>
</feature>
<dbReference type="Pfam" id="PF00001">
    <property type="entry name" value="7tm_1"/>
    <property type="match status" value="1"/>
</dbReference>
<evidence type="ECO:0000313" key="11">
    <source>
        <dbReference type="EMBL" id="AKQ63069.1"/>
    </source>
</evidence>
<feature type="transmembrane region" description="Helical" evidence="9">
    <location>
        <begin position="12"/>
        <end position="37"/>
    </location>
</feature>
<dbReference type="Gene3D" id="1.20.1070.10">
    <property type="entry name" value="Rhodopsin 7-helix transmembrane proteins"/>
    <property type="match status" value="1"/>
</dbReference>
<feature type="transmembrane region" description="Helical" evidence="9">
    <location>
        <begin position="232"/>
        <end position="252"/>
    </location>
</feature>
<proteinExistence type="evidence at transcript level"/>
<dbReference type="CDD" id="cd00637">
    <property type="entry name" value="7tm_classA_rhodopsin-like"/>
    <property type="match status" value="1"/>
</dbReference>
<evidence type="ECO:0000256" key="4">
    <source>
        <dbReference type="ARBA" id="ARBA00023040"/>
    </source>
</evidence>
<dbReference type="AlphaFoldDB" id="A0A0K0PUK2"/>
<comment type="similarity">
    <text evidence="8">Belongs to the G-protein coupled receptor 1 family.</text>
</comment>
<dbReference type="PANTHER" id="PTHR45695">
    <property type="entry name" value="LEUCOKININ RECEPTOR-RELATED"/>
    <property type="match status" value="1"/>
</dbReference>
<evidence type="ECO:0000259" key="10">
    <source>
        <dbReference type="PROSITE" id="PS50262"/>
    </source>
</evidence>
<dbReference type="InterPro" id="IPR017452">
    <property type="entry name" value="GPCR_Rhodpsn_7TM"/>
</dbReference>
<keyword evidence="6 8" id="KW-0675">Receptor</keyword>
<dbReference type="InterPro" id="IPR000276">
    <property type="entry name" value="GPCR_Rhodpsn"/>
</dbReference>
<dbReference type="PROSITE" id="PS00237">
    <property type="entry name" value="G_PROTEIN_RECEP_F1_1"/>
    <property type="match status" value="1"/>
</dbReference>
<keyword evidence="3 9" id="KW-1133">Transmembrane helix</keyword>
<name>A0A0K0PUK2_PLADU</name>
<dbReference type="SUPFAM" id="SSF81321">
    <property type="entry name" value="Family A G protein-coupled receptor-like"/>
    <property type="match status" value="1"/>
</dbReference>
<evidence type="ECO:0000256" key="7">
    <source>
        <dbReference type="ARBA" id="ARBA00023224"/>
    </source>
</evidence>
<dbReference type="PANTHER" id="PTHR45695:SF22">
    <property type="entry name" value="G-PROTEIN COUPLED RECEPTORS FAMILY 1 PROFILE DOMAIN-CONTAINING PROTEIN"/>
    <property type="match status" value="1"/>
</dbReference>
<evidence type="ECO:0000256" key="9">
    <source>
        <dbReference type="SAM" id="Phobius"/>
    </source>
</evidence>
<keyword evidence="4 8" id="KW-0297">G-protein coupled receptor</keyword>
<evidence type="ECO:0000256" key="6">
    <source>
        <dbReference type="ARBA" id="ARBA00023170"/>
    </source>
</evidence>
<evidence type="ECO:0000256" key="1">
    <source>
        <dbReference type="ARBA" id="ARBA00004141"/>
    </source>
</evidence>
<evidence type="ECO:0000256" key="5">
    <source>
        <dbReference type="ARBA" id="ARBA00023136"/>
    </source>
</evidence>
<dbReference type="SMART" id="SM01381">
    <property type="entry name" value="7TM_GPCR_Srsx"/>
    <property type="match status" value="1"/>
</dbReference>
<comment type="subcellular location">
    <subcellularLocation>
        <location evidence="1">Membrane</location>
        <topology evidence="1">Multi-pass membrane protein</topology>
    </subcellularLocation>
</comment>
<keyword evidence="2 8" id="KW-0812">Transmembrane</keyword>
<reference evidence="11" key="1">
    <citation type="journal article" date="2015" name="Cell Rep.">
        <title>Large-Scale Combinatorial Deorphanization of Platynereis Neuropeptide GPCRs.</title>
        <authorList>
            <person name="Bauknecht P.M."/>
            <person name="Jekely G."/>
        </authorList>
    </citation>
    <scope>NUCLEOTIDE SEQUENCE</scope>
</reference>
<organism evidence="11">
    <name type="scientific">Platynereis dumerilii</name>
    <name type="common">Dumeril's clam worm</name>
    <dbReference type="NCBI Taxonomy" id="6359"/>
    <lineage>
        <taxon>Eukaryota</taxon>
        <taxon>Metazoa</taxon>
        <taxon>Spiralia</taxon>
        <taxon>Lophotrochozoa</taxon>
        <taxon>Annelida</taxon>
        <taxon>Polychaeta</taxon>
        <taxon>Errantia</taxon>
        <taxon>Phyllodocida</taxon>
        <taxon>Nereididae</taxon>
        <taxon>Platynereis</taxon>
    </lineage>
</organism>
<protein>
    <submittedName>
        <fullName evidence="11">Orphan G-protein coupled receptor 63</fullName>
    </submittedName>
</protein>
<feature type="transmembrane region" description="Helical" evidence="9">
    <location>
        <begin position="49"/>
        <end position="70"/>
    </location>
</feature>
<evidence type="ECO:0000256" key="2">
    <source>
        <dbReference type="ARBA" id="ARBA00022692"/>
    </source>
</evidence>
<evidence type="ECO:0000256" key="8">
    <source>
        <dbReference type="RuleBase" id="RU000688"/>
    </source>
</evidence>
<dbReference type="GO" id="GO:0004930">
    <property type="term" value="F:G protein-coupled receptor activity"/>
    <property type="evidence" value="ECO:0007669"/>
    <property type="project" value="UniProtKB-KW"/>
</dbReference>
<feature type="domain" description="G-protein coupled receptors family 1 profile" evidence="10">
    <location>
        <begin position="28"/>
        <end position="287"/>
    </location>
</feature>
<evidence type="ECO:0000256" key="3">
    <source>
        <dbReference type="ARBA" id="ARBA00022989"/>
    </source>
</evidence>
<dbReference type="PROSITE" id="PS50262">
    <property type="entry name" value="G_PROTEIN_RECEP_F1_2"/>
    <property type="match status" value="1"/>
</dbReference>
<feature type="transmembrane region" description="Helical" evidence="9">
    <location>
        <begin position="90"/>
        <end position="113"/>
    </location>
</feature>
<dbReference type="GO" id="GO:0005886">
    <property type="term" value="C:plasma membrane"/>
    <property type="evidence" value="ECO:0007669"/>
    <property type="project" value="TreeGrafter"/>
</dbReference>
<sequence>MSSSATEGTESFALVVILLIVCCLSVIVNLLILIVIASKPEFRSKTEAFISNMAASDIMLAGIAVPIKLAQTLSLKKDFTGGDGACKLMMFLPMMSIMTSIYTMAAISFDRYFSIVRNKHISKTGMIAVLLKIWIISGAFASPTIYEYSVKVEIEEDNTTETSCGSHGIPENFEKIYATVIVILAYVLPLLMITVNYTQVALFLWKAAKRVGDQQNSAGAVKKHKIRITKMLALISAIFALCWAPFFVLFTIEEVTDTDNTDSFGSWPHTLKVVSIVFSTMSNFVIYITYNSKFRWAFLGMMSGGRCARPDQDTSGNTDETNAAGS</sequence>
<dbReference type="EMBL" id="KP294015">
    <property type="protein sequence ID" value="AKQ63069.1"/>
    <property type="molecule type" value="mRNA"/>
</dbReference>
<dbReference type="PRINTS" id="PR00237">
    <property type="entry name" value="GPCRRHODOPSN"/>
</dbReference>
<feature type="transmembrane region" description="Helical" evidence="9">
    <location>
        <begin position="176"/>
        <end position="205"/>
    </location>
</feature>
<accession>A0A0K0PUK2</accession>
<feature type="transmembrane region" description="Helical" evidence="9">
    <location>
        <begin position="125"/>
        <end position="146"/>
    </location>
</feature>
<keyword evidence="7 8" id="KW-0807">Transducer</keyword>
<keyword evidence="5 9" id="KW-0472">Membrane</keyword>